<evidence type="ECO:0000313" key="2">
    <source>
        <dbReference type="Proteomes" id="UP000317572"/>
    </source>
</evidence>
<keyword evidence="1" id="KW-0614">Plasmid</keyword>
<gene>
    <name evidence="1" type="ORF">EGO53_28930</name>
</gene>
<reference evidence="1 2" key="1">
    <citation type="submission" date="2018-11" db="EMBL/GenBank/DDBJ databases">
        <title>The first complete genome of Serratia liquefaciens isolated from metalophyte plant revel distinctness adaptive mechanisms in an extreme habitat.</title>
        <authorList>
            <person name="Caneschi W.L."/>
            <person name="Sanchez A.B."/>
            <person name="Felestrino E.B."/>
            <person name="Assis R.A.B."/>
            <person name="Lemes C.G.C."/>
            <person name="Cordeiro I.F."/>
            <person name="Fonseca N.P."/>
            <person name="Villa M."/>
            <person name="Vieira I.T."/>
            <person name="Moraes L.A."/>
            <person name="Kamino L.H.Y."/>
            <person name="do Carmo F."/>
            <person name="Garcia C.M."/>
            <person name="Almeida N.F."/>
            <person name="Silva R.S."/>
            <person name="Ferro J.A."/>
            <person name="Ferro M.I.T."/>
            <person name="Varani A.M."/>
            <person name="Ferreira R.M."/>
            <person name="dos Santos V.L."/>
            <person name="Silva U.C."/>
            <person name="Setubal J.C."/>
            <person name="Moreira L.M."/>
        </authorList>
    </citation>
    <scope>NUCLEOTIDE SEQUENCE [LARGE SCALE GENOMIC DNA]</scope>
    <source>
        <strain evidence="1 2">FG3</strain>
        <plasmid evidence="1 2">p2-125</plasmid>
    </source>
</reference>
<evidence type="ECO:0000313" key="1">
    <source>
        <dbReference type="EMBL" id="QDL35801.1"/>
    </source>
</evidence>
<sequence length="63" mass="7075">MLHHQRIHCAAIYGQSLSKDTIQSPNHEHLFCHGVPLQCQGCGVLILIAAKSSLYSTKPYEHY</sequence>
<protein>
    <submittedName>
        <fullName evidence="1">Uncharacterized protein</fullName>
    </submittedName>
</protein>
<name>A0A515D5Y0_SERLI</name>
<proteinExistence type="predicted"/>
<dbReference type="Proteomes" id="UP000317572">
    <property type="component" value="Plasmid p2-125"/>
</dbReference>
<dbReference type="EMBL" id="CP033895">
    <property type="protein sequence ID" value="QDL35801.1"/>
    <property type="molecule type" value="Genomic_DNA"/>
</dbReference>
<geneLocation type="plasmid" evidence="1 2">
    <name>p2-125</name>
</geneLocation>
<organism evidence="1 2">
    <name type="scientific">Serratia liquefaciens</name>
    <dbReference type="NCBI Taxonomy" id="614"/>
    <lineage>
        <taxon>Bacteria</taxon>
        <taxon>Pseudomonadati</taxon>
        <taxon>Pseudomonadota</taxon>
        <taxon>Gammaproteobacteria</taxon>
        <taxon>Enterobacterales</taxon>
        <taxon>Yersiniaceae</taxon>
        <taxon>Serratia</taxon>
    </lineage>
</organism>
<dbReference type="AlphaFoldDB" id="A0A515D5Y0"/>
<accession>A0A515D5Y0</accession>